<name>A0A2A5JRU4_PSEO7</name>
<sequence length="61" mass="6821">MLLISCHFVLKFAHFAGVNQALTALKVSYFNLTSAEQAVLLQLLSLTTAFNVQRLTHKFNP</sequence>
<gene>
    <name evidence="1" type="ORF">CEX98_09035</name>
</gene>
<evidence type="ECO:0000313" key="2">
    <source>
        <dbReference type="Proteomes" id="UP000228621"/>
    </source>
</evidence>
<accession>A0A2A5JRU4</accession>
<dbReference type="EMBL" id="NKHF01000040">
    <property type="protein sequence ID" value="PCK32110.1"/>
    <property type="molecule type" value="Genomic_DNA"/>
</dbReference>
<reference evidence="2" key="1">
    <citation type="journal article" date="2019" name="Genome Announc.">
        <title>Draft Genome Sequence of Pseudoalteromonas piscicida Strain 36Y ROTHPW, an Hypersaline Seawater Isolate from the South Coast of Sonora, Mexico.</title>
        <authorList>
            <person name="Sanchez-Diaz R."/>
            <person name="Molina-Garza Z.J."/>
            <person name="Cruz-Suarez L.E."/>
            <person name="Selvin J."/>
            <person name="Kiran G.S."/>
            <person name="Ibarra-Gamez J.C."/>
            <person name="Gomez-Gil B."/>
            <person name="Galaviz-Silva L."/>
        </authorList>
    </citation>
    <scope>NUCLEOTIDE SEQUENCE [LARGE SCALE GENOMIC DNA]</scope>
    <source>
        <strain evidence="2">36Y_RITHPW</strain>
    </source>
</reference>
<comment type="caution">
    <text evidence="1">The sequence shown here is derived from an EMBL/GenBank/DDBJ whole genome shotgun (WGS) entry which is preliminary data.</text>
</comment>
<evidence type="ECO:0000313" key="1">
    <source>
        <dbReference type="EMBL" id="PCK32110.1"/>
    </source>
</evidence>
<proteinExistence type="predicted"/>
<dbReference type="AlphaFoldDB" id="A0A2A5JRU4"/>
<keyword evidence="2" id="KW-1185">Reference proteome</keyword>
<protein>
    <submittedName>
        <fullName evidence="1">Uncharacterized protein</fullName>
    </submittedName>
</protein>
<organism evidence="1 2">
    <name type="scientific">Pseudoalteromonas piscicida</name>
    <dbReference type="NCBI Taxonomy" id="43662"/>
    <lineage>
        <taxon>Bacteria</taxon>
        <taxon>Pseudomonadati</taxon>
        <taxon>Pseudomonadota</taxon>
        <taxon>Gammaproteobacteria</taxon>
        <taxon>Alteromonadales</taxon>
        <taxon>Pseudoalteromonadaceae</taxon>
        <taxon>Pseudoalteromonas</taxon>
    </lineage>
</organism>
<dbReference type="Proteomes" id="UP000228621">
    <property type="component" value="Unassembled WGS sequence"/>
</dbReference>